<sequence>MTVQKLVATAVLVALVSLVLNNVAAFTPNWVYQTLEDGRKRSVGLWKSCWLADRARGGSSPGARPGQADAQGCEALGWGSEVAGFQEARGTVKLQFDMMRACNLVATAALAAGQLTFVLGLTGLPLMSPDSQCWEEAMAAAFQLASKNPRCKERRPRPSVSLHQRSRPLEPVITMLSALLPCVHPQRCSPPLPPARPAFVSVHWHCPPAAWISDSGLPCMQCLTTLPMSRLGAQAGRAALFLPRISIQPDFLLRLRLVFTGPLVALRCLKLNSGCPIIPAKAPHHVSLSTNTLLRGVEPAPACPCPHQPIPTLRMAAMGTKGTHH</sequence>
<evidence type="ECO:0000256" key="7">
    <source>
        <dbReference type="ARBA" id="ARBA00023136"/>
    </source>
</evidence>
<dbReference type="AlphaFoldDB" id="A0A7N5KGP1"/>
<keyword evidence="11" id="KW-0732">Signal</keyword>
<dbReference type="GeneTree" id="ENSGT00390000015528"/>
<dbReference type="Proteomes" id="UP000008912">
    <property type="component" value="Unassembled WGS sequence"/>
</dbReference>
<dbReference type="InParanoid" id="A0A7N5KGP1"/>
<name>A0A7N5KGP1_AILME</name>
<accession>A0A7N5KGP1</accession>
<evidence type="ECO:0000256" key="2">
    <source>
        <dbReference type="ARBA" id="ARBA00004651"/>
    </source>
</evidence>
<evidence type="ECO:0000256" key="9">
    <source>
        <dbReference type="ARBA" id="ARBA00067890"/>
    </source>
</evidence>
<dbReference type="GO" id="GO:0030947">
    <property type="term" value="P:regulation of vascular endothelial growth factor receptor signaling pathway"/>
    <property type="evidence" value="ECO:0007669"/>
    <property type="project" value="TreeGrafter"/>
</dbReference>
<evidence type="ECO:0000256" key="11">
    <source>
        <dbReference type="SAM" id="SignalP"/>
    </source>
</evidence>
<protein>
    <recommendedName>
        <fullName evidence="9">Transmembrane protein 204</fullName>
    </recommendedName>
    <alternativeName>
        <fullName evidence="10">Claudin-like protein 24</fullName>
    </alternativeName>
</protein>
<keyword evidence="7" id="KW-0472">Membrane</keyword>
<evidence type="ECO:0000313" key="13">
    <source>
        <dbReference type="Proteomes" id="UP000008912"/>
    </source>
</evidence>
<dbReference type="PANTHER" id="PTHR14627:SF0">
    <property type="entry name" value="TRANSMEMBRANE PROTEIN 204"/>
    <property type="match status" value="1"/>
</dbReference>
<organism evidence="12 13">
    <name type="scientific">Ailuropoda melanoleuca</name>
    <name type="common">Giant panda</name>
    <dbReference type="NCBI Taxonomy" id="9646"/>
    <lineage>
        <taxon>Eukaryota</taxon>
        <taxon>Metazoa</taxon>
        <taxon>Chordata</taxon>
        <taxon>Craniata</taxon>
        <taxon>Vertebrata</taxon>
        <taxon>Euteleostomi</taxon>
        <taxon>Mammalia</taxon>
        <taxon>Eutheria</taxon>
        <taxon>Laurasiatheria</taxon>
        <taxon>Carnivora</taxon>
        <taxon>Caniformia</taxon>
        <taxon>Ursidae</taxon>
        <taxon>Ailuropoda</taxon>
    </lineage>
</organism>
<keyword evidence="13" id="KW-1185">Reference proteome</keyword>
<keyword evidence="3" id="KW-1003">Cell membrane</keyword>
<keyword evidence="6" id="KW-1133">Transmembrane helix</keyword>
<reference evidence="12" key="3">
    <citation type="submission" date="2025-09" db="UniProtKB">
        <authorList>
            <consortium name="Ensembl"/>
        </authorList>
    </citation>
    <scope>IDENTIFICATION</scope>
</reference>
<reference evidence="12 13" key="1">
    <citation type="journal article" date="2010" name="Nature">
        <title>The sequence and de novo assembly of the giant panda genome.</title>
        <authorList>
            <person name="Li R."/>
            <person name="Fan W."/>
            <person name="Tian G."/>
            <person name="Zhu H."/>
            <person name="He L."/>
            <person name="Cai J."/>
            <person name="Huang Q."/>
            <person name="Cai Q."/>
            <person name="Li B."/>
            <person name="Bai Y."/>
            <person name="Zhang Z."/>
            <person name="Zhang Y."/>
            <person name="Wang W."/>
            <person name="Li J."/>
            <person name="Wei F."/>
            <person name="Li H."/>
            <person name="Jian M."/>
            <person name="Li J."/>
            <person name="Zhang Z."/>
            <person name="Nielsen R."/>
            <person name="Li D."/>
            <person name="Gu W."/>
            <person name="Yang Z."/>
            <person name="Xuan Z."/>
            <person name="Ryder O.A."/>
            <person name="Leung F.C."/>
            <person name="Zhou Y."/>
            <person name="Cao J."/>
            <person name="Sun X."/>
            <person name="Fu Y."/>
            <person name="Fang X."/>
            <person name="Guo X."/>
            <person name="Wang B."/>
            <person name="Hou R."/>
            <person name="Shen F."/>
            <person name="Mu B."/>
            <person name="Ni P."/>
            <person name="Lin R."/>
            <person name="Qian W."/>
            <person name="Wang G."/>
            <person name="Yu C."/>
            <person name="Nie W."/>
            <person name="Wang J."/>
            <person name="Wu Z."/>
            <person name="Liang H."/>
            <person name="Min J."/>
            <person name="Wu Q."/>
            <person name="Cheng S."/>
            <person name="Ruan J."/>
            <person name="Wang M."/>
            <person name="Shi Z."/>
            <person name="Wen M."/>
            <person name="Liu B."/>
            <person name="Ren X."/>
            <person name="Zheng H."/>
            <person name="Dong D."/>
            <person name="Cook K."/>
            <person name="Shan G."/>
            <person name="Zhang H."/>
            <person name="Kosiol C."/>
            <person name="Xie X."/>
            <person name="Lu Z."/>
            <person name="Zheng H."/>
            <person name="Li Y."/>
            <person name="Steiner C.C."/>
            <person name="Lam T.T."/>
            <person name="Lin S."/>
            <person name="Zhang Q."/>
            <person name="Li G."/>
            <person name="Tian J."/>
            <person name="Gong T."/>
            <person name="Liu H."/>
            <person name="Zhang D."/>
            <person name="Fang L."/>
            <person name="Ye C."/>
            <person name="Zhang J."/>
            <person name="Hu W."/>
            <person name="Xu A."/>
            <person name="Ren Y."/>
            <person name="Zhang G."/>
            <person name="Bruford M.W."/>
            <person name="Li Q."/>
            <person name="Ma L."/>
            <person name="Guo Y."/>
            <person name="An N."/>
            <person name="Hu Y."/>
            <person name="Zheng Y."/>
            <person name="Shi Y."/>
            <person name="Li Z."/>
            <person name="Liu Q."/>
            <person name="Chen Y."/>
            <person name="Zhao J."/>
            <person name="Qu N."/>
            <person name="Zhao S."/>
            <person name="Tian F."/>
            <person name="Wang X."/>
            <person name="Wang H."/>
            <person name="Xu L."/>
            <person name="Liu X."/>
            <person name="Vinar T."/>
            <person name="Wang Y."/>
            <person name="Lam T.W."/>
            <person name="Yiu S.M."/>
            <person name="Liu S."/>
            <person name="Zhang H."/>
            <person name="Li D."/>
            <person name="Huang Y."/>
            <person name="Wang X."/>
            <person name="Yang G."/>
            <person name="Jiang Z."/>
            <person name="Wang J."/>
            <person name="Qin N."/>
            <person name="Li L."/>
            <person name="Li J."/>
            <person name="Bolund L."/>
            <person name="Kristiansen K."/>
            <person name="Wong G.K."/>
            <person name="Olson M."/>
            <person name="Zhang X."/>
            <person name="Li S."/>
            <person name="Yang H."/>
            <person name="Wang J."/>
            <person name="Wang J."/>
        </authorList>
    </citation>
    <scope>NUCLEOTIDE SEQUENCE [LARGE SCALE GENOMIC DNA]</scope>
</reference>
<dbReference type="Gene3D" id="1.20.140.150">
    <property type="match status" value="1"/>
</dbReference>
<evidence type="ECO:0000256" key="5">
    <source>
        <dbReference type="ARBA" id="ARBA00022949"/>
    </source>
</evidence>
<gene>
    <name evidence="12" type="primary">TMEM204</name>
</gene>
<proteinExistence type="predicted"/>
<evidence type="ECO:0000256" key="1">
    <source>
        <dbReference type="ARBA" id="ARBA00004536"/>
    </source>
</evidence>
<dbReference type="GO" id="GO:0001945">
    <property type="term" value="P:lymph vessel development"/>
    <property type="evidence" value="ECO:0007669"/>
    <property type="project" value="TreeGrafter"/>
</dbReference>
<keyword evidence="4" id="KW-0812">Transmembrane</keyword>
<evidence type="ECO:0000256" key="6">
    <source>
        <dbReference type="ARBA" id="ARBA00022989"/>
    </source>
</evidence>
<dbReference type="PANTHER" id="PTHR14627">
    <property type="entry name" value="TRANSMEMBRANE PROTEIN 204"/>
    <property type="match status" value="1"/>
</dbReference>
<dbReference type="InterPro" id="IPR038992">
    <property type="entry name" value="TMEM204"/>
</dbReference>
<keyword evidence="5" id="KW-0965">Cell junction</keyword>
<dbReference type="GO" id="GO:0005912">
    <property type="term" value="C:adherens junction"/>
    <property type="evidence" value="ECO:0007669"/>
    <property type="project" value="UniProtKB-SubCell"/>
</dbReference>
<feature type="signal peptide" evidence="11">
    <location>
        <begin position="1"/>
        <end position="25"/>
    </location>
</feature>
<comment type="subcellular location">
    <subcellularLocation>
        <location evidence="1">Cell junction</location>
        <location evidence="1">Adherens junction</location>
    </subcellularLocation>
    <subcellularLocation>
        <location evidence="2">Cell membrane</location>
        <topology evidence="2">Multi-pass membrane protein</topology>
    </subcellularLocation>
</comment>
<dbReference type="FunFam" id="1.20.140.150:FF:000008">
    <property type="entry name" value="Transmembrane protein 204"/>
    <property type="match status" value="1"/>
</dbReference>
<evidence type="ECO:0000256" key="3">
    <source>
        <dbReference type="ARBA" id="ARBA00022475"/>
    </source>
</evidence>
<dbReference type="Ensembl" id="ENSAMET00000031537.1">
    <property type="protein sequence ID" value="ENSAMEP00000040183.1"/>
    <property type="gene ID" value="ENSAMEG00000008206.2"/>
</dbReference>
<reference evidence="12" key="2">
    <citation type="submission" date="2025-08" db="UniProtKB">
        <authorList>
            <consortium name="Ensembl"/>
        </authorList>
    </citation>
    <scope>IDENTIFICATION</scope>
</reference>
<comment type="function">
    <text evidence="8">Can influence paracellular permeability. Appears to be involved in cell-cell interactions through adherens.</text>
</comment>
<evidence type="ECO:0000313" key="12">
    <source>
        <dbReference type="Ensembl" id="ENSAMEP00000040183.1"/>
    </source>
</evidence>
<evidence type="ECO:0000256" key="8">
    <source>
        <dbReference type="ARBA" id="ARBA00057987"/>
    </source>
</evidence>
<dbReference type="GO" id="GO:0005886">
    <property type="term" value="C:plasma membrane"/>
    <property type="evidence" value="ECO:0007669"/>
    <property type="project" value="UniProtKB-SubCell"/>
</dbReference>
<evidence type="ECO:0000256" key="4">
    <source>
        <dbReference type="ARBA" id="ARBA00022692"/>
    </source>
</evidence>
<dbReference type="GO" id="GO:0051145">
    <property type="term" value="P:smooth muscle cell differentiation"/>
    <property type="evidence" value="ECO:0007669"/>
    <property type="project" value="TreeGrafter"/>
</dbReference>
<feature type="chain" id="PRO_5030506030" description="Transmembrane protein 204" evidence="11">
    <location>
        <begin position="26"/>
        <end position="325"/>
    </location>
</feature>
<evidence type="ECO:0000256" key="10">
    <source>
        <dbReference type="ARBA" id="ARBA00083504"/>
    </source>
</evidence>